<evidence type="ECO:0000256" key="1">
    <source>
        <dbReference type="ARBA" id="ARBA00023015"/>
    </source>
</evidence>
<dbReference type="InterPro" id="IPR036390">
    <property type="entry name" value="WH_DNA-bd_sf"/>
</dbReference>
<dbReference type="AlphaFoldDB" id="A0A9D1SSX3"/>
<evidence type="ECO:0000259" key="7">
    <source>
        <dbReference type="PROSITE" id="PS51078"/>
    </source>
</evidence>
<keyword evidence="3" id="KW-0804">Transcription</keyword>
<dbReference type="InterPro" id="IPR011991">
    <property type="entry name" value="ArsR-like_HTH"/>
</dbReference>
<dbReference type="PROSITE" id="PS51078">
    <property type="entry name" value="ICLR_ED"/>
    <property type="match status" value="1"/>
</dbReference>
<reference evidence="8" key="1">
    <citation type="submission" date="2020-10" db="EMBL/GenBank/DDBJ databases">
        <authorList>
            <person name="Gilroy R."/>
        </authorList>
    </citation>
    <scope>NUCLEOTIDE SEQUENCE</scope>
    <source>
        <strain evidence="8">ChiGjej2B2-16831</strain>
    </source>
</reference>
<dbReference type="Pfam" id="PF09339">
    <property type="entry name" value="HTH_IclR"/>
    <property type="match status" value="1"/>
</dbReference>
<dbReference type="InterPro" id="IPR050707">
    <property type="entry name" value="HTH_MetabolicPath_Reg"/>
</dbReference>
<dbReference type="GO" id="GO:0003700">
    <property type="term" value="F:DNA-binding transcription factor activity"/>
    <property type="evidence" value="ECO:0007669"/>
    <property type="project" value="TreeGrafter"/>
</dbReference>
<evidence type="ECO:0000259" key="6">
    <source>
        <dbReference type="PROSITE" id="PS51077"/>
    </source>
</evidence>
<sequence length="282" mass="31310">MAANQVQSLKRAIALLKAIDDARRPLTLHELAERTELVKSTVHRLLATLREEDLVEQLPDGRYSLGLHLFEMGCSAGYMRDIVFIARPYMQAVWKQTNESVSLALLSHGEAIVLSLIESTNAFRVVARTGSRLPAHCTVQGKIMLAHMTRAEVKRILREHGMQAYTTNTYRSYEELEPELRRIREQGYAVDNSEYHAGLCSVAAPIYEENGTCAYSFSVVSMLHHTDSPEFLRARNLALIAARDISFALGYRGDAFANVIEVPTTMGVLAPVGPEGKPPGGR</sequence>
<evidence type="ECO:0000256" key="3">
    <source>
        <dbReference type="ARBA" id="ARBA00023163"/>
    </source>
</evidence>
<dbReference type="FunFam" id="1.10.10.10:FF:000056">
    <property type="entry name" value="IclR family transcriptional regulator"/>
    <property type="match status" value="1"/>
</dbReference>
<evidence type="ECO:0000313" key="9">
    <source>
        <dbReference type="Proteomes" id="UP000824128"/>
    </source>
</evidence>
<dbReference type="Gene3D" id="3.30.450.40">
    <property type="match status" value="1"/>
</dbReference>
<dbReference type="PROSITE" id="PS51077">
    <property type="entry name" value="HTH_ICLR"/>
    <property type="match status" value="1"/>
</dbReference>
<keyword evidence="1" id="KW-0805">Transcription regulation</keyword>
<dbReference type="EMBL" id="DVNZ01000015">
    <property type="protein sequence ID" value="HIU93596.1"/>
    <property type="molecule type" value="Genomic_DNA"/>
</dbReference>
<dbReference type="GO" id="GO:0003677">
    <property type="term" value="F:DNA binding"/>
    <property type="evidence" value="ECO:0007669"/>
    <property type="project" value="UniProtKB-KW"/>
</dbReference>
<keyword evidence="2" id="KW-0238">DNA-binding</keyword>
<feature type="domain" description="IclR-ED" evidence="7">
    <location>
        <begin position="68"/>
        <end position="251"/>
    </location>
</feature>
<dbReference type="GO" id="GO:0045892">
    <property type="term" value="P:negative regulation of DNA-templated transcription"/>
    <property type="evidence" value="ECO:0007669"/>
    <property type="project" value="TreeGrafter"/>
</dbReference>
<dbReference type="SUPFAM" id="SSF46785">
    <property type="entry name" value="Winged helix' DNA-binding domain"/>
    <property type="match status" value="1"/>
</dbReference>
<protein>
    <recommendedName>
        <fullName evidence="5">Glycerol operon regulatory protein</fullName>
    </recommendedName>
</protein>
<comment type="function">
    <text evidence="4">May be an activator protein for the gylABX operon.</text>
</comment>
<dbReference type="Gene3D" id="1.10.10.10">
    <property type="entry name" value="Winged helix-like DNA-binding domain superfamily/Winged helix DNA-binding domain"/>
    <property type="match status" value="1"/>
</dbReference>
<accession>A0A9D1SSX3</accession>
<dbReference type="Proteomes" id="UP000824128">
    <property type="component" value="Unassembled WGS sequence"/>
</dbReference>
<feature type="domain" description="HTH iclR-type" evidence="6">
    <location>
        <begin position="6"/>
        <end position="67"/>
    </location>
</feature>
<evidence type="ECO:0000256" key="5">
    <source>
        <dbReference type="ARBA" id="ARBA00070406"/>
    </source>
</evidence>
<dbReference type="CDD" id="cd00090">
    <property type="entry name" value="HTH_ARSR"/>
    <property type="match status" value="1"/>
</dbReference>
<dbReference type="PANTHER" id="PTHR30136:SF24">
    <property type="entry name" value="HTH-TYPE TRANSCRIPTIONAL REPRESSOR ALLR"/>
    <property type="match status" value="1"/>
</dbReference>
<evidence type="ECO:0000256" key="4">
    <source>
        <dbReference type="ARBA" id="ARBA00058938"/>
    </source>
</evidence>
<gene>
    <name evidence="8" type="ORF">IAD24_00415</name>
</gene>
<dbReference type="SMART" id="SM00346">
    <property type="entry name" value="HTH_ICLR"/>
    <property type="match status" value="1"/>
</dbReference>
<name>A0A9D1SSX3_9FIRM</name>
<dbReference type="PANTHER" id="PTHR30136">
    <property type="entry name" value="HELIX-TURN-HELIX TRANSCRIPTIONAL REGULATOR, ICLR FAMILY"/>
    <property type="match status" value="1"/>
</dbReference>
<evidence type="ECO:0000313" key="8">
    <source>
        <dbReference type="EMBL" id="HIU93596.1"/>
    </source>
</evidence>
<proteinExistence type="predicted"/>
<evidence type="ECO:0000256" key="2">
    <source>
        <dbReference type="ARBA" id="ARBA00023125"/>
    </source>
</evidence>
<dbReference type="Pfam" id="PF01614">
    <property type="entry name" value="IclR_C"/>
    <property type="match status" value="1"/>
</dbReference>
<reference evidence="8" key="2">
    <citation type="journal article" date="2021" name="PeerJ">
        <title>Extensive microbial diversity within the chicken gut microbiome revealed by metagenomics and culture.</title>
        <authorList>
            <person name="Gilroy R."/>
            <person name="Ravi A."/>
            <person name="Getino M."/>
            <person name="Pursley I."/>
            <person name="Horton D.L."/>
            <person name="Alikhan N.F."/>
            <person name="Baker D."/>
            <person name="Gharbi K."/>
            <person name="Hall N."/>
            <person name="Watson M."/>
            <person name="Adriaenssens E.M."/>
            <person name="Foster-Nyarko E."/>
            <person name="Jarju S."/>
            <person name="Secka A."/>
            <person name="Antonio M."/>
            <person name="Oren A."/>
            <person name="Chaudhuri R.R."/>
            <person name="La Ragione R."/>
            <person name="Hildebrand F."/>
            <person name="Pallen M.J."/>
        </authorList>
    </citation>
    <scope>NUCLEOTIDE SEQUENCE</scope>
    <source>
        <strain evidence="8">ChiGjej2B2-16831</strain>
    </source>
</reference>
<dbReference type="InterPro" id="IPR014757">
    <property type="entry name" value="Tscrpt_reg_IclR_C"/>
</dbReference>
<dbReference type="InterPro" id="IPR029016">
    <property type="entry name" value="GAF-like_dom_sf"/>
</dbReference>
<organism evidence="8 9">
    <name type="scientific">Candidatus Aphodomorpha intestinavium</name>
    <dbReference type="NCBI Taxonomy" id="2840672"/>
    <lineage>
        <taxon>Bacteria</taxon>
        <taxon>Bacillati</taxon>
        <taxon>Bacillota</taxon>
        <taxon>Clostridia</taxon>
        <taxon>Eubacteriales</taxon>
        <taxon>Candidatus Aphodomorpha</taxon>
    </lineage>
</organism>
<dbReference type="InterPro" id="IPR005471">
    <property type="entry name" value="Tscrpt_reg_IclR_N"/>
</dbReference>
<comment type="caution">
    <text evidence="8">The sequence shown here is derived from an EMBL/GenBank/DDBJ whole genome shotgun (WGS) entry which is preliminary data.</text>
</comment>
<dbReference type="InterPro" id="IPR036388">
    <property type="entry name" value="WH-like_DNA-bd_sf"/>
</dbReference>
<dbReference type="SUPFAM" id="SSF55781">
    <property type="entry name" value="GAF domain-like"/>
    <property type="match status" value="1"/>
</dbReference>